<keyword evidence="6" id="KW-1185">Reference proteome</keyword>
<evidence type="ECO:0000313" key="6">
    <source>
        <dbReference type="Proteomes" id="UP001217582"/>
    </source>
</evidence>
<accession>A0AAJ5YX82</accession>
<dbReference type="EMBL" id="CP119916">
    <property type="protein sequence ID" value="WFD14641.1"/>
    <property type="molecule type" value="Genomic_DNA"/>
</dbReference>
<dbReference type="GO" id="GO:0071013">
    <property type="term" value="C:catalytic step 2 spliceosome"/>
    <property type="evidence" value="ECO:0007669"/>
    <property type="project" value="TreeGrafter"/>
</dbReference>
<dbReference type="AlphaFoldDB" id="A0AAJ5YX82"/>
<keyword evidence="3" id="KW-0539">Nucleus</keyword>
<comment type="similarity">
    <text evidence="2">Belongs to the FRG1 family.</text>
</comment>
<organism evidence="5 6">
    <name type="scientific">Malassezia arunalokei</name>
    <dbReference type="NCBI Taxonomy" id="1514897"/>
    <lineage>
        <taxon>Eukaryota</taxon>
        <taxon>Fungi</taxon>
        <taxon>Dikarya</taxon>
        <taxon>Basidiomycota</taxon>
        <taxon>Ustilaginomycotina</taxon>
        <taxon>Malasseziomycetes</taxon>
        <taxon>Malasseziales</taxon>
        <taxon>Malasseziaceae</taxon>
        <taxon>Malassezia</taxon>
    </lineage>
</organism>
<gene>
    <name evidence="5" type="ORF">MARU1_000647</name>
</gene>
<evidence type="ECO:0000256" key="2">
    <source>
        <dbReference type="ARBA" id="ARBA00010878"/>
    </source>
</evidence>
<feature type="region of interest" description="Disordered" evidence="4">
    <location>
        <begin position="238"/>
        <end position="278"/>
    </location>
</feature>
<reference evidence="5 6" key="1">
    <citation type="submission" date="2023-03" db="EMBL/GenBank/DDBJ databases">
        <title>Mating type loci evolution in Malassezia.</title>
        <authorList>
            <person name="Coelho M.A."/>
        </authorList>
    </citation>
    <scope>NUCLEOTIDE SEQUENCE [LARGE SCALE GENOMIC DNA]</scope>
    <source>
        <strain evidence="5 6">CBS 13387</strain>
    </source>
</reference>
<proteinExistence type="inferred from homology"/>
<dbReference type="GO" id="GO:0051015">
    <property type="term" value="F:actin filament binding"/>
    <property type="evidence" value="ECO:0007669"/>
    <property type="project" value="TreeGrafter"/>
</dbReference>
<dbReference type="PANTHER" id="PTHR12928:SF0">
    <property type="entry name" value="FSHD REGION GENE 1"/>
    <property type="match status" value="1"/>
</dbReference>
<dbReference type="CDD" id="cd23339">
    <property type="entry name" value="beta-trefoil_FSCN_fungal_FRG1-like"/>
    <property type="match status" value="1"/>
</dbReference>
<evidence type="ECO:0000256" key="3">
    <source>
        <dbReference type="ARBA" id="ARBA00023242"/>
    </source>
</evidence>
<dbReference type="InterPro" id="IPR010414">
    <property type="entry name" value="FRG1"/>
</dbReference>
<dbReference type="Proteomes" id="UP001217582">
    <property type="component" value="Chromosome 1"/>
</dbReference>
<dbReference type="Pfam" id="PF06229">
    <property type="entry name" value="FRG1"/>
    <property type="match status" value="1"/>
</dbReference>
<comment type="subcellular location">
    <subcellularLocation>
        <location evidence="1">Nucleus</location>
        <location evidence="1">Nucleolus</location>
    </subcellularLocation>
</comment>
<evidence type="ECO:0000313" key="5">
    <source>
        <dbReference type="EMBL" id="WFD14641.1"/>
    </source>
</evidence>
<evidence type="ECO:0000256" key="4">
    <source>
        <dbReference type="SAM" id="MobiDB-lite"/>
    </source>
</evidence>
<dbReference type="PANTHER" id="PTHR12928">
    <property type="entry name" value="FRG1 PROTEIN"/>
    <property type="match status" value="1"/>
</dbReference>
<dbReference type="SUPFAM" id="SSF50405">
    <property type="entry name" value="Actin-crosslinking proteins"/>
    <property type="match status" value="1"/>
</dbReference>
<dbReference type="GO" id="GO:0005730">
    <property type="term" value="C:nucleolus"/>
    <property type="evidence" value="ECO:0007669"/>
    <property type="project" value="UniProtKB-SubCell"/>
</dbReference>
<sequence>MPPGGPSLRLTFKGDKPKRKRRTQDGASRKRAAAIDDESDAEMYGGDEQAWVTPDVRDEVTGPCFVHQRSENGSAIVLSFNAPLSQVETSKVEAPSISIDGEGDGPTIAGVEVTPQTVHQVWVATSLPESDKWTMRTAQGTFLAADKYGDVTATNEARGPHEEWTLWRVDPVPCDDAYTIPGPRAGYAFQSKHGGWLATDNTSEQRKRLVRADATDISGACIWDIRVQWRFRHARRKAKRGVSTSGSTSLMDEAQLARSRQGWTAGAADHVPPSSRRDLLRAQREGRLAEAMLDRRSQLKSDKYTK</sequence>
<feature type="region of interest" description="Disordered" evidence="4">
    <location>
        <begin position="1"/>
        <end position="43"/>
    </location>
</feature>
<evidence type="ECO:0008006" key="7">
    <source>
        <dbReference type="Google" id="ProtNLM"/>
    </source>
</evidence>
<protein>
    <recommendedName>
        <fullName evidence="7">FRG1-like family protein</fullName>
    </recommendedName>
</protein>
<evidence type="ECO:0000256" key="1">
    <source>
        <dbReference type="ARBA" id="ARBA00004604"/>
    </source>
</evidence>
<dbReference type="Gene3D" id="2.80.10.50">
    <property type="match status" value="1"/>
</dbReference>
<dbReference type="InterPro" id="IPR008999">
    <property type="entry name" value="Actin-crosslinking"/>
</dbReference>
<name>A0AAJ5YX82_9BASI</name>